<dbReference type="PANTHER" id="PTHR43156:SF2">
    <property type="entry name" value="STAGE II SPORULATION PROTEIN E"/>
    <property type="match status" value="1"/>
</dbReference>
<evidence type="ECO:0000313" key="5">
    <source>
        <dbReference type="EMBL" id="GGC01764.1"/>
    </source>
</evidence>
<accession>A0ABQ1KJF9</accession>
<dbReference type="PANTHER" id="PTHR43156">
    <property type="entry name" value="STAGE II SPORULATION PROTEIN E-RELATED"/>
    <property type="match status" value="1"/>
</dbReference>
<dbReference type="SMART" id="SM00331">
    <property type="entry name" value="PP2C_SIG"/>
    <property type="match status" value="1"/>
</dbReference>
<feature type="transmembrane region" description="Helical" evidence="3">
    <location>
        <begin position="20"/>
        <end position="40"/>
    </location>
</feature>
<dbReference type="SUPFAM" id="SSF81606">
    <property type="entry name" value="PP2C-like"/>
    <property type="match status" value="1"/>
</dbReference>
<dbReference type="Gene3D" id="3.60.40.10">
    <property type="entry name" value="PPM-type phosphatase domain"/>
    <property type="match status" value="1"/>
</dbReference>
<dbReference type="InterPro" id="IPR036457">
    <property type="entry name" value="PPM-type-like_dom_sf"/>
</dbReference>
<keyword evidence="3" id="KW-1133">Transmembrane helix</keyword>
<dbReference type="SMART" id="SM01080">
    <property type="entry name" value="CHASE2"/>
    <property type="match status" value="1"/>
</dbReference>
<evidence type="ECO:0000259" key="4">
    <source>
        <dbReference type="PROSITE" id="PS51746"/>
    </source>
</evidence>
<dbReference type="Pfam" id="PF07228">
    <property type="entry name" value="SpoIIE"/>
    <property type="match status" value="1"/>
</dbReference>
<feature type="transmembrane region" description="Helical" evidence="3">
    <location>
        <begin position="353"/>
        <end position="373"/>
    </location>
</feature>
<keyword evidence="1" id="KW-0378">Hydrolase</keyword>
<keyword evidence="6" id="KW-1185">Reference proteome</keyword>
<keyword evidence="3" id="KW-0812">Transmembrane</keyword>
<evidence type="ECO:0000256" key="1">
    <source>
        <dbReference type="ARBA" id="ARBA00022801"/>
    </source>
</evidence>
<dbReference type="InterPro" id="IPR052016">
    <property type="entry name" value="Bact_Sigma-Reg"/>
</dbReference>
<feature type="transmembrane region" description="Helical" evidence="3">
    <location>
        <begin position="406"/>
        <end position="425"/>
    </location>
</feature>
<dbReference type="Pfam" id="PF05226">
    <property type="entry name" value="CHASE2"/>
    <property type="match status" value="1"/>
</dbReference>
<feature type="coiled-coil region" evidence="2">
    <location>
        <begin position="428"/>
        <end position="455"/>
    </location>
</feature>
<evidence type="ECO:0000256" key="2">
    <source>
        <dbReference type="SAM" id="Coils"/>
    </source>
</evidence>
<dbReference type="InterPro" id="IPR001932">
    <property type="entry name" value="PPM-type_phosphatase-like_dom"/>
</dbReference>
<keyword evidence="2" id="KW-0175">Coiled coil</keyword>
<protein>
    <recommendedName>
        <fullName evidence="4">PPM-type phosphatase domain-containing protein</fullName>
    </recommendedName>
</protein>
<keyword evidence="3" id="KW-0472">Membrane</keyword>
<comment type="caution">
    <text evidence="5">The sequence shown here is derived from an EMBL/GenBank/DDBJ whole genome shotgun (WGS) entry which is preliminary data.</text>
</comment>
<feature type="transmembrane region" description="Helical" evidence="3">
    <location>
        <begin position="380"/>
        <end position="400"/>
    </location>
</feature>
<reference evidence="6" key="1">
    <citation type="journal article" date="2019" name="Int. J. Syst. Evol. Microbiol.">
        <title>The Global Catalogue of Microorganisms (GCM) 10K type strain sequencing project: providing services to taxonomists for standard genome sequencing and annotation.</title>
        <authorList>
            <consortium name="The Broad Institute Genomics Platform"/>
            <consortium name="The Broad Institute Genome Sequencing Center for Infectious Disease"/>
            <person name="Wu L."/>
            <person name="Ma J."/>
        </authorList>
    </citation>
    <scope>NUCLEOTIDE SEQUENCE [LARGE SCALE GENOMIC DNA]</scope>
    <source>
        <strain evidence="6">CGMCC 1.15341</strain>
    </source>
</reference>
<name>A0ABQ1KJF9_9GAMM</name>
<proteinExistence type="predicted"/>
<dbReference type="InterPro" id="IPR007890">
    <property type="entry name" value="CHASE2"/>
</dbReference>
<evidence type="ECO:0000256" key="3">
    <source>
        <dbReference type="SAM" id="Phobius"/>
    </source>
</evidence>
<dbReference type="Proteomes" id="UP000629025">
    <property type="component" value="Unassembled WGS sequence"/>
</dbReference>
<organism evidence="5 6">
    <name type="scientific">Marinobacterium zhoushanense</name>
    <dbReference type="NCBI Taxonomy" id="1679163"/>
    <lineage>
        <taxon>Bacteria</taxon>
        <taxon>Pseudomonadati</taxon>
        <taxon>Pseudomonadota</taxon>
        <taxon>Gammaproteobacteria</taxon>
        <taxon>Oceanospirillales</taxon>
        <taxon>Oceanospirillaceae</taxon>
        <taxon>Marinobacterium</taxon>
    </lineage>
</organism>
<sequence length="702" mass="77104">MIRLKIGNTHSVLSPFLKGWILPVGLLLLLLFHLLGFIPMQAALRGFCFDLYQMLIPRERVSGPAIIVDIDEASLKQFGQWPWPRSRLAELIERVGEANPAAIGIDIIMPEPDRVSPCSVGTLIPGIREGLLEELCSLPSNDERLAQVLQRYPTVLGVAGIDERHPFSLVATPVQIRGEDPLPSVRRYQGALTSIDMLQNAVAGHSILSADIERGVVRRVPMVAAVGNQMLPSLSLEMLRLAIGAPVFSVTADNNGVIGVGVGELDIPTQADGSIWVHYSEHDPARFVSATRVLEGDFDPSLFERKLVLIGFTGLGLVDFPSTALGERVPGVEIHAQVLETVFDASTLLRPQWAPLVEGGLMLILGITVIYLLPRLRMWFQLPLVVLLVCLLAAAGLVLYSRYQVLIDIASPYLLFAVLYVALLADAMMRGEGKIEGLEEDLREQREAALRIQGEMEAAKRFQMSIVPDPGQVFRAEPRLDLAAMMEPAKMVGGDLYDCFMLDANRVFFIIGDVCGKGVHAALFMVISKTLCKSIALRSDPDIELGELVSQANREIARDNPELLFVTAFIGILDLRSGELIYVNAGHEPPLLVAPGCRVGTLIHSSGPPIAIMDDYRYETFHHRLSTDEFLCIFTDGITEAADLDQALFGRDRLERVVESLGEEQDSSGLMQKVEQEVRSFMGDADPADDLTIMVIRWHGVG</sequence>
<dbReference type="EMBL" id="BMIJ01000006">
    <property type="protein sequence ID" value="GGC01764.1"/>
    <property type="molecule type" value="Genomic_DNA"/>
</dbReference>
<evidence type="ECO:0000313" key="6">
    <source>
        <dbReference type="Proteomes" id="UP000629025"/>
    </source>
</evidence>
<dbReference type="PROSITE" id="PS51746">
    <property type="entry name" value="PPM_2"/>
    <property type="match status" value="1"/>
</dbReference>
<feature type="domain" description="PPM-type phosphatase" evidence="4">
    <location>
        <begin position="479"/>
        <end position="698"/>
    </location>
</feature>
<gene>
    <name evidence="5" type="ORF">GCM10011352_29900</name>
</gene>